<dbReference type="EMBL" id="BJLD01000006">
    <property type="protein sequence ID" value="GEA44481.1"/>
    <property type="molecule type" value="Genomic_DNA"/>
</dbReference>
<proteinExistence type="predicted"/>
<dbReference type="Gene3D" id="3.40.50.720">
    <property type="entry name" value="NAD(P)-binding Rossmann-like Domain"/>
    <property type="match status" value="1"/>
</dbReference>
<accession>A0AAQ1TVW4</accession>
<dbReference type="RefSeq" id="WP_005529115.1">
    <property type="nucleotide sequence ID" value="NZ_BJLD01000002.1"/>
</dbReference>
<reference evidence="2 3" key="1">
    <citation type="submission" date="2019-06" db="EMBL/GenBank/DDBJ databases">
        <title>Draft genome sequence of Corynebacterium striatum NBRC 15291.</title>
        <authorList>
            <person name="Miura T."/>
            <person name="Furukawa M."/>
            <person name="Shimamura M."/>
            <person name="Ohyama Y."/>
            <person name="Yamazoe A."/>
            <person name="Kawasaki H."/>
        </authorList>
    </citation>
    <scope>NUCLEOTIDE SEQUENCE [LARGE SCALE GENOMIC DNA]</scope>
    <source>
        <strain evidence="2 3">NBRC 15291</strain>
    </source>
</reference>
<protein>
    <recommendedName>
        <fullName evidence="4">NmrA family transcriptional regulator</fullName>
    </recommendedName>
</protein>
<evidence type="ECO:0000313" key="3">
    <source>
        <dbReference type="Proteomes" id="UP000315234"/>
    </source>
</evidence>
<dbReference type="EMBL" id="BJLD01000002">
    <property type="protein sequence ID" value="GEA43583.1"/>
    <property type="molecule type" value="Genomic_DNA"/>
</dbReference>
<evidence type="ECO:0000313" key="2">
    <source>
        <dbReference type="EMBL" id="GEA44481.1"/>
    </source>
</evidence>
<dbReference type="InterPro" id="IPR036291">
    <property type="entry name" value="NAD(P)-bd_dom_sf"/>
</dbReference>
<dbReference type="Proteomes" id="UP000315234">
    <property type="component" value="Unassembled WGS sequence"/>
</dbReference>
<evidence type="ECO:0008006" key="4">
    <source>
        <dbReference type="Google" id="ProtNLM"/>
    </source>
</evidence>
<dbReference type="SUPFAM" id="SSF51735">
    <property type="entry name" value="NAD(P)-binding Rossmann-fold domains"/>
    <property type="match status" value="1"/>
</dbReference>
<sequence>MKFVLIGATGTAGKEIAANLKEHGVVEVSRPNGEDLATGEGLEEALRGTDVCVDASIPMPPDDEALTELLSGVGHLVFLSITNLVKPVVTKFPYYAAKAAQVKLMRETDLPTKVVNSA</sequence>
<organism evidence="2 3">
    <name type="scientific">Corynebacterium striatum</name>
    <dbReference type="NCBI Taxonomy" id="43770"/>
    <lineage>
        <taxon>Bacteria</taxon>
        <taxon>Bacillati</taxon>
        <taxon>Actinomycetota</taxon>
        <taxon>Actinomycetes</taxon>
        <taxon>Mycobacteriales</taxon>
        <taxon>Corynebacteriaceae</taxon>
        <taxon>Corynebacterium</taxon>
    </lineage>
</organism>
<gene>
    <name evidence="1" type="ORF">Cst04h_17530</name>
    <name evidence="2" type="ORF">Cst04h_26510</name>
</gene>
<comment type="caution">
    <text evidence="2">The sequence shown here is derived from an EMBL/GenBank/DDBJ whole genome shotgun (WGS) entry which is preliminary data.</text>
</comment>
<evidence type="ECO:0000313" key="1">
    <source>
        <dbReference type="EMBL" id="GEA43583.1"/>
    </source>
</evidence>
<dbReference type="AlphaFoldDB" id="A0AAQ1TVW4"/>
<name>A0AAQ1TVW4_CORST</name>